<evidence type="ECO:0000256" key="1">
    <source>
        <dbReference type="ARBA" id="ARBA00004651"/>
    </source>
</evidence>
<dbReference type="PANTHER" id="PTHR10791:SF30">
    <property type="entry name" value="SUGAR TRANSPORTER SWEET1"/>
    <property type="match status" value="1"/>
</dbReference>
<feature type="transmembrane region" description="Helical" evidence="13">
    <location>
        <begin position="177"/>
        <end position="200"/>
    </location>
</feature>
<organism evidence="14 15">
    <name type="scientific">Coemansia spiralis</name>
    <dbReference type="NCBI Taxonomy" id="417178"/>
    <lineage>
        <taxon>Eukaryota</taxon>
        <taxon>Fungi</taxon>
        <taxon>Fungi incertae sedis</taxon>
        <taxon>Zoopagomycota</taxon>
        <taxon>Kickxellomycotina</taxon>
        <taxon>Kickxellomycetes</taxon>
        <taxon>Kickxellales</taxon>
        <taxon>Kickxellaceae</taxon>
        <taxon>Coemansia</taxon>
    </lineage>
</organism>
<evidence type="ECO:0000256" key="7">
    <source>
        <dbReference type="ARBA" id="ARBA00022597"/>
    </source>
</evidence>
<protein>
    <recommendedName>
        <fullName evidence="4">Sugar transporter SWEET1</fullName>
    </recommendedName>
</protein>
<evidence type="ECO:0000313" key="15">
    <source>
        <dbReference type="Proteomes" id="UP001151516"/>
    </source>
</evidence>
<evidence type="ECO:0000256" key="4">
    <source>
        <dbReference type="ARBA" id="ARBA00021741"/>
    </source>
</evidence>
<gene>
    <name evidence="14" type="ORF">IWW39_001971</name>
</gene>
<feature type="transmembrane region" description="Helical" evidence="13">
    <location>
        <begin position="151"/>
        <end position="171"/>
    </location>
</feature>
<evidence type="ECO:0000256" key="11">
    <source>
        <dbReference type="ARBA" id="ARBA00023034"/>
    </source>
</evidence>
<dbReference type="GO" id="GO:0000139">
    <property type="term" value="C:Golgi membrane"/>
    <property type="evidence" value="ECO:0007669"/>
    <property type="project" value="UniProtKB-SubCell"/>
</dbReference>
<dbReference type="GO" id="GO:0051119">
    <property type="term" value="F:sugar transmembrane transporter activity"/>
    <property type="evidence" value="ECO:0007669"/>
    <property type="project" value="InterPro"/>
</dbReference>
<reference evidence="14" key="1">
    <citation type="submission" date="2022-07" db="EMBL/GenBank/DDBJ databases">
        <title>Phylogenomic reconstructions and comparative analyses of Kickxellomycotina fungi.</title>
        <authorList>
            <person name="Reynolds N.K."/>
            <person name="Stajich J.E."/>
            <person name="Barry K."/>
            <person name="Grigoriev I.V."/>
            <person name="Crous P."/>
            <person name="Smith M.E."/>
        </authorList>
    </citation>
    <scope>NUCLEOTIDE SEQUENCE</scope>
    <source>
        <strain evidence="14">CBS 109367</strain>
    </source>
</reference>
<dbReference type="Gene3D" id="1.20.1280.290">
    <property type="match status" value="2"/>
</dbReference>
<dbReference type="OrthoDB" id="409725at2759"/>
<accession>A0A9W8L5R4</accession>
<keyword evidence="12 13" id="KW-0472">Membrane</keyword>
<evidence type="ECO:0000256" key="10">
    <source>
        <dbReference type="ARBA" id="ARBA00022989"/>
    </source>
</evidence>
<feature type="transmembrane region" description="Helical" evidence="13">
    <location>
        <begin position="6"/>
        <end position="26"/>
    </location>
</feature>
<sequence length="231" mass="25168">MTAISVLASVATIAVSLSQLSIITVLRRAQRTRSNVPILQFQVSLLSSVLWTKYGLIRKDDTVLLVNILGTLISIYVLLCFWWYSINARYVETRSLVTLVCALLMIAYVDHSSDPWAEDAFGLACCLVTLLFLGSPLSQIGNVIRLQDASVLLPSVALLAFFNNLLWSLYGHLHNDAFMLFPNAIGSALCAVQLGLIAYYGRAAANLPLTATIKPDDGDGVESVPMTEIST</sequence>
<keyword evidence="7" id="KW-0762">Sugar transport</keyword>
<comment type="caution">
    <text evidence="14">The sequence shown here is derived from an EMBL/GenBank/DDBJ whole genome shotgun (WGS) entry which is preliminary data.</text>
</comment>
<keyword evidence="10 13" id="KW-1133">Transmembrane helix</keyword>
<evidence type="ECO:0000256" key="6">
    <source>
        <dbReference type="ARBA" id="ARBA00022475"/>
    </source>
</evidence>
<keyword evidence="11" id="KW-0333">Golgi apparatus</keyword>
<comment type="similarity">
    <text evidence="3">Belongs to the SWEET sugar transporter family.</text>
</comment>
<dbReference type="FunFam" id="1.20.1280.290:FF:000004">
    <property type="entry name" value="Sugar transporter SWEET"/>
    <property type="match status" value="1"/>
</dbReference>
<dbReference type="GO" id="GO:0005886">
    <property type="term" value="C:plasma membrane"/>
    <property type="evidence" value="ECO:0007669"/>
    <property type="project" value="UniProtKB-SubCell"/>
</dbReference>
<dbReference type="InterPro" id="IPR047664">
    <property type="entry name" value="SWEET"/>
</dbReference>
<keyword evidence="8 13" id="KW-0812">Transmembrane</keyword>
<comment type="subcellular location">
    <subcellularLocation>
        <location evidence="1">Cell membrane</location>
        <topology evidence="1">Multi-pass membrane protein</topology>
    </subcellularLocation>
    <subcellularLocation>
        <location evidence="2">Golgi apparatus membrane</location>
        <topology evidence="2">Multi-pass membrane protein</topology>
    </subcellularLocation>
</comment>
<evidence type="ECO:0000256" key="9">
    <source>
        <dbReference type="ARBA" id="ARBA00022737"/>
    </source>
</evidence>
<feature type="transmembrane region" description="Helical" evidence="13">
    <location>
        <begin position="121"/>
        <end position="144"/>
    </location>
</feature>
<keyword evidence="9" id="KW-0677">Repeat</keyword>
<dbReference type="PANTHER" id="PTHR10791">
    <property type="entry name" value="RAG1-ACTIVATING PROTEIN 1"/>
    <property type="match status" value="1"/>
</dbReference>
<evidence type="ECO:0000256" key="13">
    <source>
        <dbReference type="SAM" id="Phobius"/>
    </source>
</evidence>
<keyword evidence="6" id="KW-1003">Cell membrane</keyword>
<dbReference type="AlphaFoldDB" id="A0A9W8L5R4"/>
<dbReference type="InterPro" id="IPR004316">
    <property type="entry name" value="SWEET_rpt"/>
</dbReference>
<keyword evidence="5" id="KW-0813">Transport</keyword>
<name>A0A9W8L5R4_9FUNG</name>
<dbReference type="Pfam" id="PF03083">
    <property type="entry name" value="MtN3_slv"/>
    <property type="match status" value="2"/>
</dbReference>
<proteinExistence type="inferred from homology"/>
<evidence type="ECO:0000256" key="8">
    <source>
        <dbReference type="ARBA" id="ARBA00022692"/>
    </source>
</evidence>
<evidence type="ECO:0000256" key="12">
    <source>
        <dbReference type="ARBA" id="ARBA00023136"/>
    </source>
</evidence>
<evidence type="ECO:0000256" key="2">
    <source>
        <dbReference type="ARBA" id="ARBA00004653"/>
    </source>
</evidence>
<evidence type="ECO:0000256" key="5">
    <source>
        <dbReference type="ARBA" id="ARBA00022448"/>
    </source>
</evidence>
<dbReference type="EMBL" id="JANBTX010000039">
    <property type="protein sequence ID" value="KAJ2688756.1"/>
    <property type="molecule type" value="Genomic_DNA"/>
</dbReference>
<evidence type="ECO:0000256" key="3">
    <source>
        <dbReference type="ARBA" id="ARBA00007809"/>
    </source>
</evidence>
<feature type="transmembrane region" description="Helical" evidence="13">
    <location>
        <begin position="63"/>
        <end position="84"/>
    </location>
</feature>
<keyword evidence="15" id="KW-1185">Reference proteome</keyword>
<evidence type="ECO:0000313" key="14">
    <source>
        <dbReference type="EMBL" id="KAJ2688756.1"/>
    </source>
</evidence>
<dbReference type="Proteomes" id="UP001151516">
    <property type="component" value="Unassembled WGS sequence"/>
</dbReference>